<dbReference type="RefSeq" id="WP_082832014.1">
    <property type="nucleotide sequence ID" value="NZ_FQXL01000008.1"/>
</dbReference>
<dbReference type="EMBL" id="LWAE01000005">
    <property type="protein sequence ID" value="KZL90409.1"/>
    <property type="molecule type" value="Genomic_DNA"/>
</dbReference>
<reference evidence="5 6" key="1">
    <citation type="submission" date="2016-04" db="EMBL/GenBank/DDBJ databases">
        <title>Genome sequence of Clostridium magnum DSM 2767.</title>
        <authorList>
            <person name="Poehlein A."/>
            <person name="Uhlig R."/>
            <person name="Fischer R."/>
            <person name="Bahl H."/>
            <person name="Daniel R."/>
        </authorList>
    </citation>
    <scope>NUCLEOTIDE SEQUENCE [LARGE SCALE GENOMIC DNA]</scope>
    <source>
        <strain evidence="5 6">DSM 2767</strain>
    </source>
</reference>
<dbReference type="GO" id="GO:0008999">
    <property type="term" value="F:protein-N-terminal-alanine acetyltransferase activity"/>
    <property type="evidence" value="ECO:0007669"/>
    <property type="project" value="TreeGrafter"/>
</dbReference>
<dbReference type="Pfam" id="PF13302">
    <property type="entry name" value="Acetyltransf_3"/>
    <property type="match status" value="1"/>
</dbReference>
<sequence>MYLIKNHTGMILGRINLLSIVRGSFNKGELGYRIGEEHQGKGDATSAVKLILDKAVNNHKPHRIEAGTSPYNIGSQIVLIQ</sequence>
<feature type="domain" description="N-acetyltransferase" evidence="4">
    <location>
        <begin position="3"/>
        <end position="79"/>
    </location>
</feature>
<dbReference type="GO" id="GO:0005737">
    <property type="term" value="C:cytoplasm"/>
    <property type="evidence" value="ECO:0007669"/>
    <property type="project" value="TreeGrafter"/>
</dbReference>
<evidence type="ECO:0000259" key="4">
    <source>
        <dbReference type="Pfam" id="PF13302"/>
    </source>
</evidence>
<dbReference type="PANTHER" id="PTHR43792:SF8">
    <property type="entry name" value="[RIBOSOMAL PROTEIN US5]-ALANINE N-ACETYLTRANSFERASE"/>
    <property type="match status" value="1"/>
</dbReference>
<evidence type="ECO:0000256" key="2">
    <source>
        <dbReference type="ARBA" id="ARBA00023315"/>
    </source>
</evidence>
<dbReference type="PATRIC" id="fig|1121326.3.peg.4238"/>
<proteinExistence type="inferred from homology"/>
<dbReference type="InterPro" id="IPR051531">
    <property type="entry name" value="N-acetyltransferase"/>
</dbReference>
<organism evidence="5 6">
    <name type="scientific">Clostridium magnum DSM 2767</name>
    <dbReference type="NCBI Taxonomy" id="1121326"/>
    <lineage>
        <taxon>Bacteria</taxon>
        <taxon>Bacillati</taxon>
        <taxon>Bacillota</taxon>
        <taxon>Clostridia</taxon>
        <taxon>Eubacteriales</taxon>
        <taxon>Clostridiaceae</taxon>
        <taxon>Clostridium</taxon>
    </lineage>
</organism>
<comment type="similarity">
    <text evidence="3">Belongs to the acetyltransferase family. RimJ subfamily.</text>
</comment>
<accession>A0A162RUW0</accession>
<dbReference type="Proteomes" id="UP000076603">
    <property type="component" value="Unassembled WGS sequence"/>
</dbReference>
<gene>
    <name evidence="5" type="ORF">CLMAG_41800</name>
</gene>
<dbReference type="Gene3D" id="3.40.630.30">
    <property type="match status" value="1"/>
</dbReference>
<dbReference type="AlphaFoldDB" id="A0A162RUW0"/>
<evidence type="ECO:0000256" key="3">
    <source>
        <dbReference type="ARBA" id="ARBA00038502"/>
    </source>
</evidence>
<name>A0A162RUW0_9CLOT</name>
<evidence type="ECO:0000313" key="5">
    <source>
        <dbReference type="EMBL" id="KZL90409.1"/>
    </source>
</evidence>
<dbReference type="PANTHER" id="PTHR43792">
    <property type="entry name" value="GNAT FAMILY, PUTATIVE (AFU_ORTHOLOGUE AFUA_3G00765)-RELATED-RELATED"/>
    <property type="match status" value="1"/>
</dbReference>
<dbReference type="OrthoDB" id="9801656at2"/>
<evidence type="ECO:0000256" key="1">
    <source>
        <dbReference type="ARBA" id="ARBA00022679"/>
    </source>
</evidence>
<dbReference type="SUPFAM" id="SSF55729">
    <property type="entry name" value="Acyl-CoA N-acyltransferases (Nat)"/>
    <property type="match status" value="1"/>
</dbReference>
<dbReference type="STRING" id="1121326.CLMAG_41800"/>
<keyword evidence="2" id="KW-0012">Acyltransferase</keyword>
<keyword evidence="6" id="KW-1185">Reference proteome</keyword>
<comment type="caution">
    <text evidence="5">The sequence shown here is derived from an EMBL/GenBank/DDBJ whole genome shotgun (WGS) entry which is preliminary data.</text>
</comment>
<dbReference type="InterPro" id="IPR000182">
    <property type="entry name" value="GNAT_dom"/>
</dbReference>
<keyword evidence="1 5" id="KW-0808">Transferase</keyword>
<dbReference type="InterPro" id="IPR016181">
    <property type="entry name" value="Acyl_CoA_acyltransferase"/>
</dbReference>
<protein>
    <submittedName>
        <fullName evidence="5">Ribosomal-protein-S5-alanine N-acetyltransferase</fullName>
    </submittedName>
</protein>
<evidence type="ECO:0000313" key="6">
    <source>
        <dbReference type="Proteomes" id="UP000076603"/>
    </source>
</evidence>